<sequence>MSSSSFNFNRHHPYKQVNTNEILKKVRDQEKFKKLSNKDQDEIYRLHVISLFEKKGINMYPFETELKIDNPYIFKGEGEINMLGFIKNLKVLVQSKFELITPNEIRNFAKILSNHGEDTIGIFVASSFSKKAMNFVNMNPRKIFLIMDNLNELNNFDEVYNDITRYLFHKENDDKKSNNYHNDVNKIGHIKITLKNQSLEYFNLNIYGNGESIVEIHDINFSI</sequence>
<dbReference type="Proteomes" id="UP000439903">
    <property type="component" value="Unassembled WGS sequence"/>
</dbReference>
<comment type="caution">
    <text evidence="1">The sequence shown here is derived from an EMBL/GenBank/DDBJ whole genome shotgun (WGS) entry which is preliminary data.</text>
</comment>
<evidence type="ECO:0000313" key="2">
    <source>
        <dbReference type="Proteomes" id="UP000439903"/>
    </source>
</evidence>
<organism evidence="1 2">
    <name type="scientific">Gigaspora margarita</name>
    <dbReference type="NCBI Taxonomy" id="4874"/>
    <lineage>
        <taxon>Eukaryota</taxon>
        <taxon>Fungi</taxon>
        <taxon>Fungi incertae sedis</taxon>
        <taxon>Mucoromycota</taxon>
        <taxon>Glomeromycotina</taxon>
        <taxon>Glomeromycetes</taxon>
        <taxon>Diversisporales</taxon>
        <taxon>Gigasporaceae</taxon>
        <taxon>Gigaspora</taxon>
    </lineage>
</organism>
<keyword evidence="2" id="KW-1185">Reference proteome</keyword>
<proteinExistence type="predicted"/>
<protein>
    <recommendedName>
        <fullName evidence="3">Restriction endonuclease type IV Mrr domain-containing protein</fullName>
    </recommendedName>
</protein>
<dbReference type="EMBL" id="WTPW01001505">
    <property type="protein sequence ID" value="KAF0431895.1"/>
    <property type="molecule type" value="Genomic_DNA"/>
</dbReference>
<name>A0A8H3X8Z0_GIGMA</name>
<accession>A0A8H3X8Z0</accession>
<evidence type="ECO:0000313" key="1">
    <source>
        <dbReference type="EMBL" id="KAF0431895.1"/>
    </source>
</evidence>
<evidence type="ECO:0008006" key="3">
    <source>
        <dbReference type="Google" id="ProtNLM"/>
    </source>
</evidence>
<gene>
    <name evidence="1" type="ORF">F8M41_005363</name>
</gene>
<dbReference type="AlphaFoldDB" id="A0A8H3X8Z0"/>
<reference evidence="1 2" key="1">
    <citation type="journal article" date="2019" name="Environ. Microbiol.">
        <title>At the nexus of three kingdoms: the genome of the mycorrhizal fungus Gigaspora margarita provides insights into plant, endobacterial and fungal interactions.</title>
        <authorList>
            <person name="Venice F."/>
            <person name="Ghignone S."/>
            <person name="Salvioli di Fossalunga A."/>
            <person name="Amselem J."/>
            <person name="Novero M."/>
            <person name="Xianan X."/>
            <person name="Sedzielewska Toro K."/>
            <person name="Morin E."/>
            <person name="Lipzen A."/>
            <person name="Grigoriev I.V."/>
            <person name="Henrissat B."/>
            <person name="Martin F.M."/>
            <person name="Bonfante P."/>
        </authorList>
    </citation>
    <scope>NUCLEOTIDE SEQUENCE [LARGE SCALE GENOMIC DNA]</scope>
    <source>
        <strain evidence="1 2">BEG34</strain>
    </source>
</reference>
<dbReference type="OrthoDB" id="10335782at2759"/>